<feature type="region of interest" description="Disordered" evidence="1">
    <location>
        <begin position="79"/>
        <end position="109"/>
    </location>
</feature>
<feature type="region of interest" description="Disordered" evidence="1">
    <location>
        <begin position="1"/>
        <end position="26"/>
    </location>
</feature>
<dbReference type="KEGG" id="vg:18559146"/>
<reference evidence="2 3" key="1">
    <citation type="submission" date="2010-10" db="EMBL/GenBank/DDBJ databases">
        <title>Genomic analysis of Ralstonia solanacearum phages RSB2 and RSB3.</title>
        <authorList>
            <person name="Kawasaki T."/>
            <person name="Ishikawa H."/>
            <person name="Shimizu M."/>
            <person name="Omoto W."/>
            <person name="Fujie M."/>
            <person name="Yamada T."/>
        </authorList>
    </citation>
    <scope>NUCLEOTIDE SEQUENCE [LARGE SCALE GENOMIC DNA]</scope>
    <source>
        <strain evidence="2">RSB2</strain>
    </source>
</reference>
<gene>
    <name evidence="2" type="primary">ORF12</name>
</gene>
<accession>E5RUZ2</accession>
<keyword evidence="3" id="KW-1185">Reference proteome</keyword>
<evidence type="ECO:0000313" key="2">
    <source>
        <dbReference type="EMBL" id="BAJ51800.1"/>
    </source>
</evidence>
<protein>
    <submittedName>
        <fullName evidence="2">Uncharacterized protein ORF12</fullName>
    </submittedName>
</protein>
<dbReference type="RefSeq" id="YP_009017733.1">
    <property type="nucleotide sequence ID" value="NC_023736.1"/>
</dbReference>
<name>E5RUZ2_9CAUD</name>
<dbReference type="EMBL" id="AB597179">
    <property type="protein sequence ID" value="BAJ51800.1"/>
    <property type="molecule type" value="Genomic_DNA"/>
</dbReference>
<proteinExistence type="predicted"/>
<evidence type="ECO:0000313" key="3">
    <source>
        <dbReference type="Proteomes" id="UP000008913"/>
    </source>
</evidence>
<dbReference type="GeneID" id="18559146"/>
<dbReference type="Proteomes" id="UP000008913">
    <property type="component" value="Segment"/>
</dbReference>
<organism evidence="2 3">
    <name type="scientific">Ralstonia phage RSB2</name>
    <dbReference type="NCBI Taxonomy" id="913183"/>
    <lineage>
        <taxon>Viruses</taxon>
        <taxon>Duplodnaviria</taxon>
        <taxon>Heunggongvirae</taxon>
        <taxon>Uroviricota</taxon>
        <taxon>Caudoviricetes</taxon>
        <taxon>Autographivirales</taxon>
        <taxon>Autotranscriptaviridae</taxon>
        <taxon>Kelmasvirus</taxon>
        <taxon>Kelmasvirus RSB2</taxon>
    </lineage>
</organism>
<evidence type="ECO:0000256" key="1">
    <source>
        <dbReference type="SAM" id="MobiDB-lite"/>
    </source>
</evidence>
<sequence length="109" mass="11490">MRQSAIDPALASPIGQRADETGANFPFSGQLKGDSWYVFDATTGGWGNTPYQTCAAAENAAAECKRNQQARIAADVLKQAEASETKRATRKAKPAEPVASDTVGQTTEA</sequence>